<gene>
    <name evidence="5" type="ORF">OLEA9_A009208</name>
</gene>
<comment type="caution">
    <text evidence="5">The sequence shown here is derived from an EMBL/GenBank/DDBJ whole genome shotgun (WGS) entry which is preliminary data.</text>
</comment>
<dbReference type="Gene3D" id="2.40.40.10">
    <property type="entry name" value="RlpA-like domain"/>
    <property type="match status" value="1"/>
</dbReference>
<protein>
    <submittedName>
        <fullName evidence="5">Expansin-like B1</fullName>
    </submittedName>
</protein>
<evidence type="ECO:0000259" key="3">
    <source>
        <dbReference type="PROSITE" id="PS50842"/>
    </source>
</evidence>
<reference evidence="5 6" key="1">
    <citation type="submission" date="2019-12" db="EMBL/GenBank/DDBJ databases">
        <authorList>
            <person name="Alioto T."/>
            <person name="Alioto T."/>
            <person name="Gomez Garrido J."/>
        </authorList>
    </citation>
    <scope>NUCLEOTIDE SEQUENCE [LARGE SCALE GENOMIC DNA]</scope>
</reference>
<dbReference type="InterPro" id="IPR036749">
    <property type="entry name" value="Expansin_CBD_sf"/>
</dbReference>
<dbReference type="GO" id="GO:0009653">
    <property type="term" value="P:anatomical structure morphogenesis"/>
    <property type="evidence" value="ECO:0007669"/>
    <property type="project" value="UniProtKB-ARBA"/>
</dbReference>
<dbReference type="GO" id="GO:0005576">
    <property type="term" value="C:extracellular region"/>
    <property type="evidence" value="ECO:0007669"/>
    <property type="project" value="InterPro"/>
</dbReference>
<dbReference type="CDD" id="cd22277">
    <property type="entry name" value="DPBB_EXLB_N"/>
    <property type="match status" value="1"/>
</dbReference>
<dbReference type="InterPro" id="IPR007118">
    <property type="entry name" value="Expan_Lol_pI"/>
</dbReference>
<evidence type="ECO:0000256" key="2">
    <source>
        <dbReference type="SAM" id="Phobius"/>
    </source>
</evidence>
<dbReference type="AlphaFoldDB" id="A0A8S0T505"/>
<dbReference type="PROSITE" id="PS50842">
    <property type="entry name" value="EXPANSIN_EG45"/>
    <property type="match status" value="1"/>
</dbReference>
<feature type="domain" description="Expansin-like EG45" evidence="3">
    <location>
        <begin position="65"/>
        <end position="169"/>
    </location>
</feature>
<dbReference type="PANTHER" id="PTHR31692">
    <property type="entry name" value="EXPANSIN-B3"/>
    <property type="match status" value="1"/>
</dbReference>
<dbReference type="PANTHER" id="PTHR31692:SF92">
    <property type="entry name" value="EXPANSIN-LIKE B1"/>
    <property type="match status" value="1"/>
</dbReference>
<proteinExistence type="inferred from homology"/>
<dbReference type="Proteomes" id="UP000594638">
    <property type="component" value="Unassembled WGS sequence"/>
</dbReference>
<dbReference type="PROSITE" id="PS50843">
    <property type="entry name" value="EXPANSIN_CBD"/>
    <property type="match status" value="1"/>
</dbReference>
<dbReference type="InterPro" id="IPR007112">
    <property type="entry name" value="Expansin/allergen_DPBB_dom"/>
</dbReference>
<dbReference type="Gramene" id="OE9A009208T1">
    <property type="protein sequence ID" value="OE9A009208C1"/>
    <property type="gene ID" value="OE9A009208"/>
</dbReference>
<dbReference type="SUPFAM" id="SSF49590">
    <property type="entry name" value="PHL pollen allergen"/>
    <property type="match status" value="1"/>
</dbReference>
<evidence type="ECO:0000313" key="5">
    <source>
        <dbReference type="EMBL" id="CAA3000005.1"/>
    </source>
</evidence>
<evidence type="ECO:0000259" key="4">
    <source>
        <dbReference type="PROSITE" id="PS50843"/>
    </source>
</evidence>
<organism evidence="5 6">
    <name type="scientific">Olea europaea subsp. europaea</name>
    <dbReference type="NCBI Taxonomy" id="158383"/>
    <lineage>
        <taxon>Eukaryota</taxon>
        <taxon>Viridiplantae</taxon>
        <taxon>Streptophyta</taxon>
        <taxon>Embryophyta</taxon>
        <taxon>Tracheophyta</taxon>
        <taxon>Spermatophyta</taxon>
        <taxon>Magnoliopsida</taxon>
        <taxon>eudicotyledons</taxon>
        <taxon>Gunneridae</taxon>
        <taxon>Pentapetalae</taxon>
        <taxon>asterids</taxon>
        <taxon>lamiids</taxon>
        <taxon>Lamiales</taxon>
        <taxon>Oleaceae</taxon>
        <taxon>Oleeae</taxon>
        <taxon>Olea</taxon>
    </lineage>
</organism>
<dbReference type="InterPro" id="IPR007117">
    <property type="entry name" value="Expansin_CBD"/>
</dbReference>
<dbReference type="SUPFAM" id="SSF50685">
    <property type="entry name" value="Barwin-like endoglucanases"/>
    <property type="match status" value="1"/>
</dbReference>
<dbReference type="InterPro" id="IPR036908">
    <property type="entry name" value="RlpA-like_sf"/>
</dbReference>
<comment type="similarity">
    <text evidence="1">Belongs to the expansin family.</text>
</comment>
<feature type="transmembrane region" description="Helical" evidence="2">
    <location>
        <begin position="12"/>
        <end position="34"/>
    </location>
</feature>
<dbReference type="OrthoDB" id="5823761at2759"/>
<dbReference type="Gene3D" id="2.60.40.760">
    <property type="entry name" value="Expansin, cellulose-binding-like domain"/>
    <property type="match status" value="1"/>
</dbReference>
<keyword evidence="2" id="KW-1133">Transmembrane helix</keyword>
<keyword evidence="6" id="KW-1185">Reference proteome</keyword>
<keyword evidence="2" id="KW-0472">Membrane</keyword>
<feature type="domain" description="Expansin-like CBD" evidence="4">
    <location>
        <begin position="183"/>
        <end position="266"/>
    </location>
</feature>
<sequence>MHTNLSSLHTLFLLPLLMTFLRSFLILLVTFLFMHTLGNADTCQDCFVHSRAAYYPNSDDKGTETGQCGYGTFGATINGGDVSAASDLYQAGVGCGACYQVRCTNSNYCSDKGVTVVITDSGSSHNTDFILSRRAFSQMAQNTDAATSLLALGIVDIEYRRVPCSYPNKNITFNIDENSNNPHYLAFVIWYQQGRKDITAVQLCETQNFECKLLDRTYGAVWTATPPPSGSLSIRMLFSDDNGDETWVVPVNSIPQNWKPGDTYDSGVQVNA</sequence>
<dbReference type="InterPro" id="IPR009009">
    <property type="entry name" value="RlpA-like_DPBB"/>
</dbReference>
<dbReference type="PRINTS" id="PR01225">
    <property type="entry name" value="EXPANSNFAMLY"/>
</dbReference>
<dbReference type="Pfam" id="PF01357">
    <property type="entry name" value="Expansin_C"/>
    <property type="match status" value="1"/>
</dbReference>
<accession>A0A8S0T505</accession>
<evidence type="ECO:0000313" key="6">
    <source>
        <dbReference type="Proteomes" id="UP000594638"/>
    </source>
</evidence>
<evidence type="ECO:0000256" key="1">
    <source>
        <dbReference type="RuleBase" id="RU003460"/>
    </source>
</evidence>
<name>A0A8S0T505_OLEEU</name>
<dbReference type="EMBL" id="CACTIH010005663">
    <property type="protein sequence ID" value="CAA3000005.1"/>
    <property type="molecule type" value="Genomic_DNA"/>
</dbReference>
<dbReference type="Pfam" id="PF03330">
    <property type="entry name" value="DPBB_1"/>
    <property type="match status" value="1"/>
</dbReference>
<keyword evidence="2" id="KW-0812">Transmembrane</keyword>